<dbReference type="PANTHER" id="PTHR36156">
    <property type="entry name" value="SLR2101 PROTEIN"/>
    <property type="match status" value="1"/>
</dbReference>
<dbReference type="CDD" id="cd02231">
    <property type="entry name" value="cupin_BLL6423-like"/>
    <property type="match status" value="1"/>
</dbReference>
<gene>
    <name evidence="2" type="ORF">PENARI_c005G02866</name>
</gene>
<dbReference type="PANTHER" id="PTHR36156:SF3">
    <property type="entry name" value="CUPIN 2 CONSERVED BARREL DOMAIN-CONTAINING PROTEIN"/>
    <property type="match status" value="1"/>
</dbReference>
<dbReference type="STRING" id="1835702.A0A1F5LNY9"/>
<dbReference type="InterPro" id="IPR011051">
    <property type="entry name" value="RmlC_Cupin_sf"/>
</dbReference>
<reference evidence="2 3" key="1">
    <citation type="journal article" date="2016" name="Sci. Rep.">
        <title>Penicillium arizonense, a new, genome sequenced fungal species, reveals a high chemical diversity in secreted metabolites.</title>
        <authorList>
            <person name="Grijseels S."/>
            <person name="Nielsen J.C."/>
            <person name="Randelovic M."/>
            <person name="Nielsen J."/>
            <person name="Nielsen K.F."/>
            <person name="Workman M."/>
            <person name="Frisvad J.C."/>
        </authorList>
    </citation>
    <scope>NUCLEOTIDE SEQUENCE [LARGE SCALE GENOMIC DNA]</scope>
    <source>
        <strain evidence="2 3">CBS 141311</strain>
    </source>
</reference>
<keyword evidence="3" id="KW-1185">Reference proteome</keyword>
<name>A0A1F5LNY9_PENAI</name>
<dbReference type="GeneID" id="34574380"/>
<dbReference type="PROSITE" id="PS51782">
    <property type="entry name" value="LYSM"/>
    <property type="match status" value="1"/>
</dbReference>
<dbReference type="Gene3D" id="3.10.350.10">
    <property type="entry name" value="LysM domain"/>
    <property type="match status" value="2"/>
</dbReference>
<dbReference type="InterPro" id="IPR047142">
    <property type="entry name" value="OryJ/VirC-like"/>
</dbReference>
<proteinExistence type="predicted"/>
<protein>
    <recommendedName>
        <fullName evidence="1">LysM domain-containing protein</fullName>
    </recommendedName>
</protein>
<dbReference type="OrthoDB" id="1046782at2759"/>
<dbReference type="RefSeq" id="XP_022490054.1">
    <property type="nucleotide sequence ID" value="XM_022629646.1"/>
</dbReference>
<evidence type="ECO:0000259" key="1">
    <source>
        <dbReference type="PROSITE" id="PS51782"/>
    </source>
</evidence>
<dbReference type="EMBL" id="LXJU01000005">
    <property type="protein sequence ID" value="OGE54621.1"/>
    <property type="molecule type" value="Genomic_DNA"/>
</dbReference>
<dbReference type="Gene3D" id="2.60.120.10">
    <property type="entry name" value="Jelly Rolls"/>
    <property type="match status" value="1"/>
</dbReference>
<organism evidence="2 3">
    <name type="scientific">Penicillium arizonense</name>
    <dbReference type="NCBI Taxonomy" id="1835702"/>
    <lineage>
        <taxon>Eukaryota</taxon>
        <taxon>Fungi</taxon>
        <taxon>Dikarya</taxon>
        <taxon>Ascomycota</taxon>
        <taxon>Pezizomycotina</taxon>
        <taxon>Eurotiomycetes</taxon>
        <taxon>Eurotiomycetidae</taxon>
        <taxon>Eurotiales</taxon>
        <taxon>Aspergillaceae</taxon>
        <taxon>Penicillium</taxon>
    </lineage>
</organism>
<dbReference type="Pfam" id="PF01476">
    <property type="entry name" value="LysM"/>
    <property type="match status" value="1"/>
</dbReference>
<dbReference type="InterPro" id="IPR014710">
    <property type="entry name" value="RmlC-like_jellyroll"/>
</dbReference>
<comment type="caution">
    <text evidence="2">The sequence shown here is derived from an EMBL/GenBank/DDBJ whole genome shotgun (WGS) entry which is preliminary data.</text>
</comment>
<dbReference type="InterPro" id="IPR036779">
    <property type="entry name" value="LysM_dom_sf"/>
</dbReference>
<evidence type="ECO:0000313" key="2">
    <source>
        <dbReference type="EMBL" id="OGE54621.1"/>
    </source>
</evidence>
<dbReference type="AlphaFoldDB" id="A0A1F5LNY9"/>
<sequence>MSPYKKNDLPYIHRYITTHNTEGEAVFLSHAQIPDYLPSKPAGEDGEIALLYATTSMPASVDDEADVAMYDEFLHQPPGITTDEGTIFRMIDLRPGKITPMHRTVSVDYGVILEGEVDLILDSGAKRHMHRGDGKELGEEVYEDDYYKVRNSSDTTIVERKFEGFQIYRDDSSRIADLTTACQTAMKQRIKCHEMPEAWQQPEMRGSLDSKNLTDAVCDTGCGRSLQSYYDGVVSACQGQNFTVNSAVTFPARAGGTIWTGYNETCLKDPDTDVYCNNMIDTFTIVDSYEEMPRDQLCSWCYVNLNRMMQSSPYSIFQSTLESPYLKARLEYIYSTCEVETGPTDVGDTCDSVALTYSVASAALQSANTGYITNCTTLAAGNELCIPLTCHELYILEDTDTCESIELDTGIGLGNLRAYNPWINYFCDNLVSTVWIHGRTLCLSPQGGIYNVSTPSLESTVANGTTLYCGIWYAVAAADETCAKICASTGITSEVFREVNPSLAGNATEDCTGLLQAVVAFSRLLDAIESRLPLKSTHILLGSSDGIELPYPNWVIESLARKDSFAQEFLSALPIRYINFHYIDPGIRIQNITEFIAQPFENLGGSYGDRDVTPPLLLFRGGGENTTPWSLRWLLDGRKEIPAGLYLEAVHTFISDDPGNDSRLLLPFEVGRNGYARSSNGLLLNDCGTDRMYDKFYQDHQPTGILPWGSHSSYIHKVLVNWAERVESGDWEVNGDGVANGIEKLKDADTPDHWMKYQTS</sequence>
<dbReference type="Proteomes" id="UP000177622">
    <property type="component" value="Unassembled WGS sequence"/>
</dbReference>
<feature type="domain" description="LysM" evidence="1">
    <location>
        <begin position="340"/>
        <end position="386"/>
    </location>
</feature>
<accession>A0A1F5LNY9</accession>
<evidence type="ECO:0000313" key="3">
    <source>
        <dbReference type="Proteomes" id="UP000177622"/>
    </source>
</evidence>
<dbReference type="InterPro" id="IPR018392">
    <property type="entry name" value="LysM"/>
</dbReference>
<dbReference type="SMART" id="SM00257">
    <property type="entry name" value="LysM"/>
    <property type="match status" value="2"/>
</dbReference>
<dbReference type="SUPFAM" id="SSF51182">
    <property type="entry name" value="RmlC-like cupins"/>
    <property type="match status" value="1"/>
</dbReference>